<name>A0ACC2JHS9_9PEZI</name>
<keyword evidence="2" id="KW-1185">Reference proteome</keyword>
<evidence type="ECO:0000313" key="1">
    <source>
        <dbReference type="EMBL" id="KAJ8127039.1"/>
    </source>
</evidence>
<dbReference type="EMBL" id="JAPUUL010001582">
    <property type="protein sequence ID" value="KAJ8127039.1"/>
    <property type="molecule type" value="Genomic_DNA"/>
</dbReference>
<reference evidence="1" key="1">
    <citation type="submission" date="2022-12" db="EMBL/GenBank/DDBJ databases">
        <title>Genome Sequence of Lasiodiplodia mahajangana.</title>
        <authorList>
            <person name="Buettner E."/>
        </authorList>
    </citation>
    <scope>NUCLEOTIDE SEQUENCE</scope>
    <source>
        <strain evidence="1">VT137</strain>
    </source>
</reference>
<accession>A0ACC2JHS9</accession>
<organism evidence="1 2">
    <name type="scientific">Lasiodiplodia mahajangana</name>
    <dbReference type="NCBI Taxonomy" id="1108764"/>
    <lineage>
        <taxon>Eukaryota</taxon>
        <taxon>Fungi</taxon>
        <taxon>Dikarya</taxon>
        <taxon>Ascomycota</taxon>
        <taxon>Pezizomycotina</taxon>
        <taxon>Dothideomycetes</taxon>
        <taxon>Dothideomycetes incertae sedis</taxon>
        <taxon>Botryosphaeriales</taxon>
        <taxon>Botryosphaeriaceae</taxon>
        <taxon>Lasiodiplodia</taxon>
    </lineage>
</organism>
<evidence type="ECO:0000313" key="2">
    <source>
        <dbReference type="Proteomes" id="UP001153332"/>
    </source>
</evidence>
<gene>
    <name evidence="1" type="ORF">O1611_g6596</name>
</gene>
<comment type="caution">
    <text evidence="1">The sequence shown here is derived from an EMBL/GenBank/DDBJ whole genome shotgun (WGS) entry which is preliminary data.</text>
</comment>
<proteinExistence type="predicted"/>
<sequence>MPSLRPLRRVARSFVGEVRETREEDPDGGTGTHTPRPESNEVREKPCQGSAKRAFLRNLVITSKAKLGGRQDGAGTSTRSSSRSGHDAERTTGSTVSETSIY</sequence>
<dbReference type="Proteomes" id="UP001153332">
    <property type="component" value="Unassembled WGS sequence"/>
</dbReference>
<protein>
    <submittedName>
        <fullName evidence="1">Uncharacterized protein</fullName>
    </submittedName>
</protein>